<gene>
    <name evidence="2" type="ORF">ACFP3J_15345</name>
</gene>
<evidence type="ECO:0000313" key="2">
    <source>
        <dbReference type="EMBL" id="MFC5656854.1"/>
    </source>
</evidence>
<keyword evidence="1" id="KW-1133">Transmembrane helix</keyword>
<sequence>MTIQNPYPSGHPYAGPPPVPQNIPARDLRPRRVWYLVAALLGIVLAAVGAVFLVVTVKDTVHSIDTDRSFSNGESRTFRFVEGETKAVYVSQSGRAHVECRIPGMRSGSMSQPDSTFRVTTGSRTWERVFEVKPGSSGDYPLTCTSEVPAEFALGDRPQVGATIGSIAAGVGCLLAAFFASATIVVVTAVRRSRHRRRLMAAWARPPQWGPPPSGPVS</sequence>
<name>A0ABW0WJA0_STRNO</name>
<organism evidence="2 3">
    <name type="scientific">Streptomyces nogalater</name>
    <dbReference type="NCBI Taxonomy" id="38314"/>
    <lineage>
        <taxon>Bacteria</taxon>
        <taxon>Bacillati</taxon>
        <taxon>Actinomycetota</taxon>
        <taxon>Actinomycetes</taxon>
        <taxon>Kitasatosporales</taxon>
        <taxon>Streptomycetaceae</taxon>
        <taxon>Streptomyces</taxon>
    </lineage>
</organism>
<comment type="caution">
    <text evidence="2">The sequence shown here is derived from an EMBL/GenBank/DDBJ whole genome shotgun (WGS) entry which is preliminary data.</text>
</comment>
<evidence type="ECO:0000256" key="1">
    <source>
        <dbReference type="SAM" id="Phobius"/>
    </source>
</evidence>
<dbReference type="Proteomes" id="UP001596065">
    <property type="component" value="Unassembled WGS sequence"/>
</dbReference>
<feature type="transmembrane region" description="Helical" evidence="1">
    <location>
        <begin position="167"/>
        <end position="190"/>
    </location>
</feature>
<protein>
    <submittedName>
        <fullName evidence="2">Serine/arginine repetitive matrix protein 2</fullName>
    </submittedName>
</protein>
<reference evidence="3" key="1">
    <citation type="journal article" date="2019" name="Int. J. Syst. Evol. Microbiol.">
        <title>The Global Catalogue of Microorganisms (GCM) 10K type strain sequencing project: providing services to taxonomists for standard genome sequencing and annotation.</title>
        <authorList>
            <consortium name="The Broad Institute Genomics Platform"/>
            <consortium name="The Broad Institute Genome Sequencing Center for Infectious Disease"/>
            <person name="Wu L."/>
            <person name="Ma J."/>
        </authorList>
    </citation>
    <scope>NUCLEOTIDE SEQUENCE [LARGE SCALE GENOMIC DNA]</scope>
    <source>
        <strain evidence="3">KCTC 5701</strain>
    </source>
</reference>
<feature type="transmembrane region" description="Helical" evidence="1">
    <location>
        <begin position="33"/>
        <end position="55"/>
    </location>
</feature>
<evidence type="ECO:0000313" key="3">
    <source>
        <dbReference type="Proteomes" id="UP001596065"/>
    </source>
</evidence>
<keyword evidence="3" id="KW-1185">Reference proteome</keyword>
<keyword evidence="1" id="KW-0812">Transmembrane</keyword>
<keyword evidence="1" id="KW-0472">Membrane</keyword>
<proteinExistence type="predicted"/>
<accession>A0ABW0WJA0</accession>
<dbReference type="RefSeq" id="WP_344349885.1">
    <property type="nucleotide sequence ID" value="NZ_BAAASM010000032.1"/>
</dbReference>
<dbReference type="EMBL" id="JBHSOE010000021">
    <property type="protein sequence ID" value="MFC5656854.1"/>
    <property type="molecule type" value="Genomic_DNA"/>
</dbReference>